<dbReference type="Proteomes" id="UP001055219">
    <property type="component" value="Unassembled WGS sequence"/>
</dbReference>
<feature type="transmembrane region" description="Helical" evidence="11">
    <location>
        <begin position="437"/>
        <end position="460"/>
    </location>
</feature>
<accession>A0A9P9XUD8</accession>
<feature type="transmembrane region" description="Helical" evidence="11">
    <location>
        <begin position="1105"/>
        <end position="1132"/>
    </location>
</feature>
<dbReference type="PROSITE" id="PS50929">
    <property type="entry name" value="ABC_TM1F"/>
    <property type="match status" value="2"/>
</dbReference>
<dbReference type="GeneID" id="75826917"/>
<dbReference type="Pfam" id="PF00005">
    <property type="entry name" value="ABC_tran"/>
    <property type="match status" value="2"/>
</dbReference>
<dbReference type="FunFam" id="3.40.50.300:FF:000630">
    <property type="entry name" value="ATP-binding cassette (ABC) transporter, putative"/>
    <property type="match status" value="1"/>
</dbReference>
<feature type="transmembrane region" description="Helical" evidence="11">
    <location>
        <begin position="162"/>
        <end position="182"/>
    </location>
</feature>
<dbReference type="GO" id="GO:0016020">
    <property type="term" value="C:membrane"/>
    <property type="evidence" value="ECO:0007669"/>
    <property type="project" value="UniProtKB-SubCell"/>
</dbReference>
<dbReference type="InterPro" id="IPR036640">
    <property type="entry name" value="ABC1_TM_sf"/>
</dbReference>
<feature type="domain" description="ABC transporter" evidence="12">
    <location>
        <begin position="629"/>
        <end position="886"/>
    </location>
</feature>
<feature type="transmembrane region" description="Helical" evidence="11">
    <location>
        <begin position="12"/>
        <end position="31"/>
    </location>
</feature>
<feature type="transmembrane region" description="Helical" evidence="11">
    <location>
        <begin position="466"/>
        <end position="484"/>
    </location>
</feature>
<dbReference type="CDD" id="cd03244">
    <property type="entry name" value="ABCC_MRP_domain2"/>
    <property type="match status" value="1"/>
</dbReference>
<gene>
    <name evidence="14" type="ORF">J7T54_000398</name>
</gene>
<evidence type="ECO:0000256" key="8">
    <source>
        <dbReference type="ARBA" id="ARBA00022989"/>
    </source>
</evidence>
<sequence length="1576" mass="172364">MGWPTLDLGHAGAVLALTTLFTLPGATALASQLRHQRARDRFYEDADGRSTPEALGRFSNRWPKALLLLLSSVGAGISILILIFSLHTGEGGIAGVGEHSMLTATWGLILVQAIGIMVQHSPVKIHNLGLWHSFSSLLAASLSVRPLTRVSWQAAPYKDPAALVWTAHTLTTLALALTNITLPRRPDVSHHGRPVDAQWTVSTLSRLTWSWVQPLLRQATLQHDLNVDDVPLGGRGLRSADLARDWADAEGKRKPGATLFRSLMWAYRSRLALLWAVIVFRCFISVVPFWTMLHIMKVLEQRDEGESQHSELLALVVLMAGSNLLDAWIESWAYWFTMADLALPIRAQLSSLVFGKSLRRKDVKSPSRNQESQSPIALEAQNGPAATTTAAAAAPAAQSTINDKNDNDDNDDDSSQSAVNLVAVDTEHITTFAQYHFLLLNGVLKLLVFSTFLIQLMGWAPFATGLLAWAATLPANAWFTRLLVGQSKTLMAVRDCKLALLGEVLRGIRQVKFAALEARSKSSVLGLRERELGVLWRFFVADTGLGACWIASPILLAATSLTVYVAIHGRLLPSVAFVSIGMFNTLETTLGSLPELVTLGIEFMVSLRRIATYLKGPEVQGIEQQGSNVVFSDASVSWPVDGDTATKDRFILRGLDFAFPEGELSVITGKTGTGKSLLLSAILGEVDVLKGSVHVPVTSQPVDDDDEHEDSPPPNTDNWIIPGSLAYVAQNPWLTSNSLRDNILFGLPLDRSRYDQVIDACALRQDLAALADGDETYLGSNGVNLSGGQKWRLTLARAVYSRASVLVLEDVFSAVDAHVGRWIFERCLRGALCEGRTRILVTHNLGLVWAGTRFLVELGEDGAVVHAERPKRESLGAVMDAESSSFDREQSETASADAVHIPQVVQPASAVPSSSLDGKSKRKFVQDETRQKGTVSNHVYKTYIKSCGNVYLWFICALSFVTYEAGIIGRAWWLRKWTSTSKSTQDGLHVANVFHDDQTSLVPTASTFIAQQYHHPLSYVDVYILISAATAVVGAVRFFWTYILSIKASRHTFERMLAVVLHAPLRWLDTVPTGRVLNRFTADFNIIDERINASWTLFASNALRLVGICTGSLLVSGYLALPALLLLGVGLITGRRYLAASRPLKRLESNAKSPVFDVFATTWAGIATVRAFDRVAAACVTQMHAHVDAWLMATYYITLANRWMSFRMALVAALFCVSVGAFIIYDPAVDAALAGFALSFVLDFSENLRWTIRCYGDMELAMNAMERAVEYMNLETERLDGEKPSAAWPTSGSVEIEDLEVAYAPDLPPALSGLSLRVGHGERVGVVGRTGTGKSSLTLALFGFLESRRGSILVDGMDVSKVCMQDLRSRMSIIPQDPVLFSGTIRSNLDPFNEHADSELFDALARVQLIDPYSTDFPTPIPTSTSFMNIYTNTNTNIFQDLHSPISQSGGNLSQGQRQLLCIARAIVARRKITVLDEATSAVDVPTDILIQRSIREGFGGDSSGNGKNGTLIVIAHRLSTVADFDKILVLEGGRMVEYGTPRGLWEGGGAFRRMCETSSEGEKRKLKEAIFSVEP</sequence>
<keyword evidence="9 11" id="KW-0472">Membrane</keyword>
<dbReference type="EMBL" id="JAGIXG020000111">
    <property type="protein sequence ID" value="KAI6777753.1"/>
    <property type="molecule type" value="Genomic_DNA"/>
</dbReference>
<feature type="region of interest" description="Disordered" evidence="10">
    <location>
        <begin position="697"/>
        <end position="716"/>
    </location>
</feature>
<keyword evidence="5" id="KW-0677">Repeat</keyword>
<feature type="transmembrane region" description="Helical" evidence="11">
    <location>
        <begin position="1206"/>
        <end position="1225"/>
    </location>
</feature>
<dbReference type="InterPro" id="IPR050173">
    <property type="entry name" value="ABC_transporter_C-like"/>
</dbReference>
<dbReference type="SUPFAM" id="SSF52540">
    <property type="entry name" value="P-loop containing nucleoside triphosphate hydrolases"/>
    <property type="match status" value="2"/>
</dbReference>
<dbReference type="Gene3D" id="3.40.50.300">
    <property type="entry name" value="P-loop containing nucleotide triphosphate hydrolases"/>
    <property type="match status" value="2"/>
</dbReference>
<evidence type="ECO:0000256" key="7">
    <source>
        <dbReference type="ARBA" id="ARBA00022840"/>
    </source>
</evidence>
<dbReference type="GO" id="GO:0140359">
    <property type="term" value="F:ABC-type transporter activity"/>
    <property type="evidence" value="ECO:0007669"/>
    <property type="project" value="InterPro"/>
</dbReference>
<dbReference type="CDD" id="cd18604">
    <property type="entry name" value="ABC_6TM_VMR1_D2_like"/>
    <property type="match status" value="1"/>
</dbReference>
<dbReference type="OrthoDB" id="6500128at2759"/>
<feature type="domain" description="ABC transmembrane type-1" evidence="13">
    <location>
        <begin position="411"/>
        <end position="602"/>
    </location>
</feature>
<proteinExistence type="inferred from homology"/>
<dbReference type="SUPFAM" id="SSF90123">
    <property type="entry name" value="ABC transporter transmembrane region"/>
    <property type="match status" value="2"/>
</dbReference>
<evidence type="ECO:0000256" key="3">
    <source>
        <dbReference type="ARBA" id="ARBA00022448"/>
    </source>
</evidence>
<evidence type="ECO:0000259" key="13">
    <source>
        <dbReference type="PROSITE" id="PS50929"/>
    </source>
</evidence>
<evidence type="ECO:0000256" key="4">
    <source>
        <dbReference type="ARBA" id="ARBA00022692"/>
    </source>
</evidence>
<dbReference type="Pfam" id="PF00664">
    <property type="entry name" value="ABC_membrane"/>
    <property type="match status" value="1"/>
</dbReference>
<evidence type="ECO:0000256" key="11">
    <source>
        <dbReference type="SAM" id="Phobius"/>
    </source>
</evidence>
<dbReference type="PROSITE" id="PS00211">
    <property type="entry name" value="ABC_TRANSPORTER_1"/>
    <property type="match status" value="1"/>
</dbReference>
<protein>
    <submittedName>
        <fullName evidence="14">ATP-dependent bile acid permease</fullName>
    </submittedName>
</protein>
<feature type="domain" description="ABC transporter" evidence="12">
    <location>
        <begin position="1294"/>
        <end position="1558"/>
    </location>
</feature>
<feature type="transmembrane region" description="Helical" evidence="11">
    <location>
        <begin position="1022"/>
        <end position="1043"/>
    </location>
</feature>
<dbReference type="InterPro" id="IPR027417">
    <property type="entry name" value="P-loop_NTPase"/>
</dbReference>
<keyword evidence="15" id="KW-1185">Reference proteome</keyword>
<dbReference type="PROSITE" id="PS50893">
    <property type="entry name" value="ABC_TRANSPORTER_2"/>
    <property type="match status" value="2"/>
</dbReference>
<dbReference type="SMART" id="SM00382">
    <property type="entry name" value="AAA"/>
    <property type="match status" value="2"/>
</dbReference>
<feature type="compositionally biased region" description="Low complexity" evidence="10">
    <location>
        <begin position="388"/>
        <end position="397"/>
    </location>
</feature>
<comment type="subcellular location">
    <subcellularLocation>
        <location evidence="1">Membrane</location>
        <topology evidence="1">Multi-pass membrane protein</topology>
    </subcellularLocation>
</comment>
<dbReference type="GO" id="GO:0016887">
    <property type="term" value="F:ATP hydrolysis activity"/>
    <property type="evidence" value="ECO:0007669"/>
    <property type="project" value="InterPro"/>
</dbReference>
<evidence type="ECO:0000256" key="5">
    <source>
        <dbReference type="ARBA" id="ARBA00022737"/>
    </source>
</evidence>
<dbReference type="GO" id="GO:0005737">
    <property type="term" value="C:cytoplasm"/>
    <property type="evidence" value="ECO:0007669"/>
    <property type="project" value="UniProtKB-ARBA"/>
</dbReference>
<organism evidence="14 15">
    <name type="scientific">Emericellopsis cladophorae</name>
    <dbReference type="NCBI Taxonomy" id="2686198"/>
    <lineage>
        <taxon>Eukaryota</taxon>
        <taxon>Fungi</taxon>
        <taxon>Dikarya</taxon>
        <taxon>Ascomycota</taxon>
        <taxon>Pezizomycotina</taxon>
        <taxon>Sordariomycetes</taxon>
        <taxon>Hypocreomycetidae</taxon>
        <taxon>Hypocreales</taxon>
        <taxon>Bionectriaceae</taxon>
        <taxon>Emericellopsis</taxon>
    </lineage>
</organism>
<dbReference type="InterPro" id="IPR003593">
    <property type="entry name" value="AAA+_ATPase"/>
</dbReference>
<evidence type="ECO:0000256" key="2">
    <source>
        <dbReference type="ARBA" id="ARBA00009726"/>
    </source>
</evidence>
<keyword evidence="4 11" id="KW-0812">Transmembrane</keyword>
<comment type="caution">
    <text evidence="14">The sequence shown here is derived from an EMBL/GenBank/DDBJ whole genome shotgun (WGS) entry which is preliminary data.</text>
</comment>
<feature type="transmembrane region" description="Helical" evidence="11">
    <location>
        <begin position="950"/>
        <end position="973"/>
    </location>
</feature>
<reference evidence="14" key="1">
    <citation type="journal article" date="2021" name="J Fungi (Basel)">
        <title>Genomic and Metabolomic Analyses of the Marine Fungus Emericellopsis cladophorae: Insights into Saltwater Adaptability Mechanisms and Its Biosynthetic Potential.</title>
        <authorList>
            <person name="Goncalves M.F.M."/>
            <person name="Hilario S."/>
            <person name="Van de Peer Y."/>
            <person name="Esteves A.C."/>
            <person name="Alves A."/>
        </authorList>
    </citation>
    <scope>NUCLEOTIDE SEQUENCE</scope>
    <source>
        <strain evidence="14">MUM 19.33</strain>
    </source>
</reference>
<feature type="transmembrane region" description="Helical" evidence="11">
    <location>
        <begin position="538"/>
        <end position="567"/>
    </location>
</feature>
<dbReference type="FunFam" id="1.20.1560.10:FF:000013">
    <property type="entry name" value="ABC transporter C family member 2"/>
    <property type="match status" value="1"/>
</dbReference>
<dbReference type="InterPro" id="IPR017871">
    <property type="entry name" value="ABC_transporter-like_CS"/>
</dbReference>
<dbReference type="GO" id="GO:0005524">
    <property type="term" value="F:ATP binding"/>
    <property type="evidence" value="ECO:0007669"/>
    <property type="project" value="UniProtKB-KW"/>
</dbReference>
<evidence type="ECO:0000259" key="12">
    <source>
        <dbReference type="PROSITE" id="PS50893"/>
    </source>
</evidence>
<evidence type="ECO:0000256" key="1">
    <source>
        <dbReference type="ARBA" id="ARBA00004141"/>
    </source>
</evidence>
<feature type="domain" description="ABC transmembrane type-1" evidence="13">
    <location>
        <begin position="1022"/>
        <end position="1260"/>
    </location>
</feature>
<dbReference type="PANTHER" id="PTHR24223:SF456">
    <property type="entry name" value="MULTIDRUG RESISTANCE-ASSOCIATED PROTEIN LETHAL(2)03659"/>
    <property type="match status" value="1"/>
</dbReference>
<keyword evidence="8 11" id="KW-1133">Transmembrane helix</keyword>
<feature type="transmembrane region" description="Helical" evidence="11">
    <location>
        <begin position="65"/>
        <end position="87"/>
    </location>
</feature>
<comment type="similarity">
    <text evidence="2">Belongs to the ABC transporter superfamily. ABCC family. Conjugate transporter (TC 3.A.1.208) subfamily.</text>
</comment>
<name>A0A9P9XUD8_9HYPO</name>
<dbReference type="PANTHER" id="PTHR24223">
    <property type="entry name" value="ATP-BINDING CASSETTE SUB-FAMILY C"/>
    <property type="match status" value="1"/>
</dbReference>
<dbReference type="InterPro" id="IPR011527">
    <property type="entry name" value="ABC1_TM_dom"/>
</dbReference>
<dbReference type="Gene3D" id="1.20.1560.10">
    <property type="entry name" value="ABC transporter type 1, transmembrane domain"/>
    <property type="match status" value="2"/>
</dbReference>
<dbReference type="CDD" id="cd18596">
    <property type="entry name" value="ABC_6TM_VMR1_D1_like"/>
    <property type="match status" value="1"/>
</dbReference>
<evidence type="ECO:0000256" key="6">
    <source>
        <dbReference type="ARBA" id="ARBA00022741"/>
    </source>
</evidence>
<evidence type="ECO:0000313" key="14">
    <source>
        <dbReference type="EMBL" id="KAI6777753.1"/>
    </source>
</evidence>
<feature type="region of interest" description="Disordered" evidence="10">
    <location>
        <begin position="388"/>
        <end position="416"/>
    </location>
</feature>
<dbReference type="InterPro" id="IPR003439">
    <property type="entry name" value="ABC_transporter-like_ATP-bd"/>
</dbReference>
<dbReference type="RefSeq" id="XP_051358609.1">
    <property type="nucleotide sequence ID" value="XM_051510496.1"/>
</dbReference>
<keyword evidence="3" id="KW-0813">Transport</keyword>
<evidence type="ECO:0000256" key="10">
    <source>
        <dbReference type="SAM" id="MobiDB-lite"/>
    </source>
</evidence>
<reference evidence="14" key="2">
    <citation type="submission" date="2022-07" db="EMBL/GenBank/DDBJ databases">
        <authorList>
            <person name="Goncalves M.F.M."/>
            <person name="Hilario S."/>
            <person name="Van De Peer Y."/>
            <person name="Esteves A.C."/>
            <person name="Alves A."/>
        </authorList>
    </citation>
    <scope>NUCLEOTIDE SEQUENCE</scope>
    <source>
        <strain evidence="14">MUM 19.33</strain>
    </source>
</reference>
<evidence type="ECO:0000256" key="9">
    <source>
        <dbReference type="ARBA" id="ARBA00023136"/>
    </source>
</evidence>
<evidence type="ECO:0000313" key="15">
    <source>
        <dbReference type="Proteomes" id="UP001055219"/>
    </source>
</evidence>
<dbReference type="CDD" id="cd03250">
    <property type="entry name" value="ABCC_MRP_domain1"/>
    <property type="match status" value="1"/>
</dbReference>
<feature type="transmembrane region" description="Helical" evidence="11">
    <location>
        <begin position="271"/>
        <end position="292"/>
    </location>
</feature>
<keyword evidence="7" id="KW-0067">ATP-binding</keyword>
<keyword evidence="6" id="KW-0547">Nucleotide-binding</keyword>